<feature type="domain" description="ChsH2 rubredoxin-like zinc ribbon" evidence="2">
    <location>
        <begin position="18"/>
        <end position="54"/>
    </location>
</feature>
<dbReference type="RefSeq" id="WP_344423100.1">
    <property type="nucleotide sequence ID" value="NZ_BAAAQK010000022.1"/>
</dbReference>
<accession>A0ABN2NGZ0</accession>
<evidence type="ECO:0000313" key="3">
    <source>
        <dbReference type="EMBL" id="GAA1867230.1"/>
    </source>
</evidence>
<feature type="domain" description="ChsH2 C-terminal OB-fold" evidence="1">
    <location>
        <begin position="56"/>
        <end position="116"/>
    </location>
</feature>
<evidence type="ECO:0000313" key="4">
    <source>
        <dbReference type="Proteomes" id="UP001500449"/>
    </source>
</evidence>
<dbReference type="InterPro" id="IPR002878">
    <property type="entry name" value="ChsH2_C"/>
</dbReference>
<dbReference type="InterPro" id="IPR012340">
    <property type="entry name" value="NA-bd_OB-fold"/>
</dbReference>
<name>A0ABN2NGZ0_9PSEU</name>
<reference evidence="3 4" key="1">
    <citation type="journal article" date="2019" name="Int. J. Syst. Evol. Microbiol.">
        <title>The Global Catalogue of Microorganisms (GCM) 10K type strain sequencing project: providing services to taxonomists for standard genome sequencing and annotation.</title>
        <authorList>
            <consortium name="The Broad Institute Genomics Platform"/>
            <consortium name="The Broad Institute Genome Sequencing Center for Infectious Disease"/>
            <person name="Wu L."/>
            <person name="Ma J."/>
        </authorList>
    </citation>
    <scope>NUCLEOTIDE SEQUENCE [LARGE SCALE GENOMIC DNA]</scope>
    <source>
        <strain evidence="3 4">JCM 16009</strain>
    </source>
</reference>
<dbReference type="Pfam" id="PF01796">
    <property type="entry name" value="OB_ChsH2_C"/>
    <property type="match status" value="1"/>
</dbReference>
<keyword evidence="4" id="KW-1185">Reference proteome</keyword>
<organism evidence="3 4">
    <name type="scientific">Pseudonocardia ailaonensis</name>
    <dbReference type="NCBI Taxonomy" id="367279"/>
    <lineage>
        <taxon>Bacteria</taxon>
        <taxon>Bacillati</taxon>
        <taxon>Actinomycetota</taxon>
        <taxon>Actinomycetes</taxon>
        <taxon>Pseudonocardiales</taxon>
        <taxon>Pseudonocardiaceae</taxon>
        <taxon>Pseudonocardia</taxon>
    </lineage>
</organism>
<gene>
    <name evidence="3" type="ORF">GCM10009836_54540</name>
</gene>
<evidence type="ECO:0000259" key="2">
    <source>
        <dbReference type="Pfam" id="PF12172"/>
    </source>
</evidence>
<dbReference type="InterPro" id="IPR052513">
    <property type="entry name" value="Thioester_dehydratase-like"/>
</dbReference>
<sequence>MSGAIPALHPDRWTAPFWEAARRHELVIARCTRCDTPRPMPPGPYCWACDAGEVTWERQPGTGEVFTYTVVRQADPAYVVAVVALDGIDGVRLQSDLVGVGPDEVRIGLPVEVVWDDRDDGTTVPRFAARTT</sequence>
<evidence type="ECO:0000259" key="1">
    <source>
        <dbReference type="Pfam" id="PF01796"/>
    </source>
</evidence>
<comment type="caution">
    <text evidence="3">The sequence shown here is derived from an EMBL/GenBank/DDBJ whole genome shotgun (WGS) entry which is preliminary data.</text>
</comment>
<protein>
    <submittedName>
        <fullName evidence="3">OB-fold domain-containing protein</fullName>
    </submittedName>
</protein>
<dbReference type="Proteomes" id="UP001500449">
    <property type="component" value="Unassembled WGS sequence"/>
</dbReference>
<dbReference type="PANTHER" id="PTHR34075">
    <property type="entry name" value="BLR3430 PROTEIN"/>
    <property type="match status" value="1"/>
</dbReference>
<dbReference type="Pfam" id="PF12172">
    <property type="entry name" value="zf-ChsH2"/>
    <property type="match status" value="1"/>
</dbReference>
<dbReference type="EMBL" id="BAAAQK010000022">
    <property type="protein sequence ID" value="GAA1867230.1"/>
    <property type="molecule type" value="Genomic_DNA"/>
</dbReference>
<dbReference type="SUPFAM" id="SSF50249">
    <property type="entry name" value="Nucleic acid-binding proteins"/>
    <property type="match status" value="1"/>
</dbReference>
<proteinExistence type="predicted"/>
<dbReference type="PANTHER" id="PTHR34075:SF5">
    <property type="entry name" value="BLR3430 PROTEIN"/>
    <property type="match status" value="1"/>
</dbReference>
<dbReference type="InterPro" id="IPR022002">
    <property type="entry name" value="ChsH2_Znr"/>
</dbReference>